<evidence type="ECO:0000313" key="2">
    <source>
        <dbReference type="Proteomes" id="UP000326532"/>
    </source>
</evidence>
<dbReference type="VEuPathDB" id="FungiDB:BDV34DRAFT_186349"/>
<gene>
    <name evidence="1" type="ORF">BDV34DRAFT_186349</name>
</gene>
<proteinExistence type="predicted"/>
<accession>A0A5N6DZP0</accession>
<dbReference type="AlphaFoldDB" id="A0A5N6DZP0"/>
<dbReference type="EMBL" id="ML734941">
    <property type="protein sequence ID" value="KAB8210722.1"/>
    <property type="molecule type" value="Genomic_DNA"/>
</dbReference>
<organism evidence="1 2">
    <name type="scientific">Aspergillus parasiticus</name>
    <dbReference type="NCBI Taxonomy" id="5067"/>
    <lineage>
        <taxon>Eukaryota</taxon>
        <taxon>Fungi</taxon>
        <taxon>Dikarya</taxon>
        <taxon>Ascomycota</taxon>
        <taxon>Pezizomycotina</taxon>
        <taxon>Eurotiomycetes</taxon>
        <taxon>Eurotiomycetidae</taxon>
        <taxon>Eurotiales</taxon>
        <taxon>Aspergillaceae</taxon>
        <taxon>Aspergillus</taxon>
        <taxon>Aspergillus subgen. Circumdati</taxon>
    </lineage>
</organism>
<protein>
    <submittedName>
        <fullName evidence="1">Uncharacterized protein</fullName>
    </submittedName>
</protein>
<keyword evidence="2" id="KW-1185">Reference proteome</keyword>
<reference evidence="1 2" key="1">
    <citation type="submission" date="2019-04" db="EMBL/GenBank/DDBJ databases">
        <title>Fungal friends and foes A comparative genomics study of 23 Aspergillus species from section Flavi.</title>
        <authorList>
            <consortium name="DOE Joint Genome Institute"/>
            <person name="Kjaerbolling I."/>
            <person name="Vesth T.C."/>
            <person name="Frisvad J.C."/>
            <person name="Nybo J.L."/>
            <person name="Theobald S."/>
            <person name="Kildgaard S."/>
            <person name="Petersen T.I."/>
            <person name="Kuo A."/>
            <person name="Sato A."/>
            <person name="Lyhne E.K."/>
            <person name="Kogle M.E."/>
            <person name="Wiebenga A."/>
            <person name="Kun R.S."/>
            <person name="Lubbers R.J."/>
            <person name="Makela M.R."/>
            <person name="Barry K."/>
            <person name="Chovatia M."/>
            <person name="Clum A."/>
            <person name="Daum C."/>
            <person name="Haridas S."/>
            <person name="He G."/>
            <person name="LaButti K."/>
            <person name="Lipzen A."/>
            <person name="Mondo S."/>
            <person name="Pangilinan J."/>
            <person name="Riley R."/>
            <person name="Salamov A."/>
            <person name="Simmons B.A."/>
            <person name="Magnuson J.K."/>
            <person name="Henrissat B."/>
            <person name="Mortensen U.H."/>
            <person name="Larsen T.O."/>
            <person name="De vries R.P."/>
            <person name="Grigoriev I.V."/>
            <person name="Machida M."/>
            <person name="Baker S.E."/>
            <person name="Andersen M.R."/>
        </authorList>
    </citation>
    <scope>NUCLEOTIDE SEQUENCE [LARGE SCALE GENOMIC DNA]</scope>
    <source>
        <strain evidence="1 2">CBS 117618</strain>
    </source>
</reference>
<evidence type="ECO:0000313" key="1">
    <source>
        <dbReference type="EMBL" id="KAB8210722.1"/>
    </source>
</evidence>
<sequence length="109" mass="11983">MNRTFGHFLLTRQASHSPSIILGKAFIFVVWTLSPCDCLPEIYFLGIPTGLPRCSEARAPHSHEDTPHLCAGSRASGVTGCCHMYFAHCLGHEDSHNTLWNQKSSLSTA</sequence>
<name>A0A5N6DZP0_ASPPA</name>
<dbReference type="Proteomes" id="UP000326532">
    <property type="component" value="Unassembled WGS sequence"/>
</dbReference>